<keyword evidence="2" id="KW-0732">Signal</keyword>
<evidence type="ECO:0000256" key="2">
    <source>
        <dbReference type="SAM" id="SignalP"/>
    </source>
</evidence>
<dbReference type="AlphaFoldDB" id="A0A351U8C3"/>
<gene>
    <name evidence="4" type="ORF">GXY80_10200</name>
</gene>
<dbReference type="EMBL" id="JAAYEE010000177">
    <property type="protein sequence ID" value="NLW35836.1"/>
    <property type="molecule type" value="Genomic_DNA"/>
</dbReference>
<feature type="signal peptide" evidence="2">
    <location>
        <begin position="1"/>
        <end position="24"/>
    </location>
</feature>
<reference evidence="4" key="2">
    <citation type="submission" date="2020-01" db="EMBL/GenBank/DDBJ databases">
        <authorList>
            <person name="Campanaro S."/>
        </authorList>
    </citation>
    <scope>NUCLEOTIDE SEQUENCE</scope>
    <source>
        <strain evidence="4">AS06rmzACSIP_7</strain>
    </source>
</reference>
<feature type="region of interest" description="Disordered" evidence="1">
    <location>
        <begin position="91"/>
        <end position="110"/>
    </location>
</feature>
<dbReference type="InterPro" id="IPR031939">
    <property type="entry name" value="Adhesin_E-like"/>
</dbReference>
<feature type="domain" description="Surface-adhesin protein E-like" evidence="3">
    <location>
        <begin position="34"/>
        <end position="130"/>
    </location>
</feature>
<evidence type="ECO:0000313" key="5">
    <source>
        <dbReference type="Proteomes" id="UP000777265"/>
    </source>
</evidence>
<sequence>MMARLCMVLFFGLILSGSFTPLEGADWKLFYQIEQGPQKYYFDKESIVRPQKNIVHVWQKITDAEDEDNEIEKSKTHVEINCRSKSYRVLDEEKSETTNQGAHAQQPSIGKNSHRIAWDSAIGVLWTNVCP</sequence>
<evidence type="ECO:0000259" key="3">
    <source>
        <dbReference type="Pfam" id="PF16747"/>
    </source>
</evidence>
<reference evidence="4" key="1">
    <citation type="journal article" date="2020" name="Biotechnol. Biofuels">
        <title>New insights from the biogas microbiome by comprehensive genome-resolved metagenomics of nearly 1600 species originating from multiple anaerobic digesters.</title>
        <authorList>
            <person name="Campanaro S."/>
            <person name="Treu L."/>
            <person name="Rodriguez-R L.M."/>
            <person name="Kovalovszki A."/>
            <person name="Ziels R.M."/>
            <person name="Maus I."/>
            <person name="Zhu X."/>
            <person name="Kougias P.G."/>
            <person name="Basile A."/>
            <person name="Luo G."/>
            <person name="Schluter A."/>
            <person name="Konstantinidis K.T."/>
            <person name="Angelidaki I."/>
        </authorList>
    </citation>
    <scope>NUCLEOTIDE SEQUENCE</scope>
    <source>
        <strain evidence="4">AS06rmzACSIP_7</strain>
    </source>
</reference>
<feature type="chain" id="PRO_5041070892" description="Surface-adhesin protein E-like domain-containing protein" evidence="2">
    <location>
        <begin position="25"/>
        <end position="131"/>
    </location>
</feature>
<dbReference type="Proteomes" id="UP000777265">
    <property type="component" value="Unassembled WGS sequence"/>
</dbReference>
<feature type="compositionally biased region" description="Polar residues" evidence="1">
    <location>
        <begin position="97"/>
        <end position="110"/>
    </location>
</feature>
<protein>
    <recommendedName>
        <fullName evidence="3">Surface-adhesin protein E-like domain-containing protein</fullName>
    </recommendedName>
</protein>
<comment type="caution">
    <text evidence="4">The sequence shown here is derived from an EMBL/GenBank/DDBJ whole genome shotgun (WGS) entry which is preliminary data.</text>
</comment>
<dbReference type="STRING" id="909663.GCA_000512235_00244"/>
<proteinExistence type="predicted"/>
<evidence type="ECO:0000256" key="1">
    <source>
        <dbReference type="SAM" id="MobiDB-lite"/>
    </source>
</evidence>
<dbReference type="Pfam" id="PF16747">
    <property type="entry name" value="Adhesin_E"/>
    <property type="match status" value="1"/>
</dbReference>
<accession>A0A351U8C3</accession>
<name>A0A351U8C3_9BACT</name>
<evidence type="ECO:0000313" key="4">
    <source>
        <dbReference type="EMBL" id="NLW35836.1"/>
    </source>
</evidence>
<organism evidence="4 5">
    <name type="scientific">Syntrophorhabdus aromaticivorans</name>
    <dbReference type="NCBI Taxonomy" id="328301"/>
    <lineage>
        <taxon>Bacteria</taxon>
        <taxon>Pseudomonadati</taxon>
        <taxon>Thermodesulfobacteriota</taxon>
        <taxon>Syntrophorhabdia</taxon>
        <taxon>Syntrophorhabdales</taxon>
        <taxon>Syntrophorhabdaceae</taxon>
        <taxon>Syntrophorhabdus</taxon>
    </lineage>
</organism>